<dbReference type="NCBIfam" id="TIGR00639">
    <property type="entry name" value="PurN"/>
    <property type="match status" value="1"/>
</dbReference>
<reference evidence="8" key="1">
    <citation type="submission" date="2021-05" db="EMBL/GenBank/DDBJ databases">
        <title>Novel Bacillus species.</title>
        <authorList>
            <person name="Liu G."/>
        </authorList>
    </citation>
    <scope>NUCLEOTIDE SEQUENCE</scope>
    <source>
        <strain evidence="8 10">FJAT-50051</strain>
    </source>
</reference>
<feature type="binding site" evidence="6">
    <location>
        <begin position="90"/>
        <end position="93"/>
    </location>
    <ligand>
        <name>(6R)-10-formyltetrahydrofolate</name>
        <dbReference type="ChEBI" id="CHEBI:195366"/>
    </ligand>
</feature>
<sequence>MKNIAIFASGSGSNFQAIVDAVQAKQLSANLSLLVCDQPGAYVIERAREAEISTFVFNAKDYPNKEAYEEEIVMLLKNKQVDLIVLAGYMRLVGSTLLSEYEGRIINIHPSLLPDFPGKDAIGQALAANAKWSGVTIHFVDEGMDTGPVIVRERVRIEENETRESLQWKIQEIEHKLYPSILQMLLTKGDALQNEKARAN</sequence>
<feature type="site" description="Raises pKa of active site His" evidence="6">
    <location>
        <position position="145"/>
    </location>
</feature>
<name>A0A942TA37_9BACI</name>
<dbReference type="RefSeq" id="WP_213147784.1">
    <property type="nucleotide sequence ID" value="NZ_JAGYPE020000083.1"/>
</dbReference>
<feature type="domain" description="Formyl transferase N-terminal" evidence="7">
    <location>
        <begin position="2"/>
        <end position="181"/>
    </location>
</feature>
<comment type="catalytic activity">
    <reaction evidence="5 6">
        <text>N(1)-(5-phospho-beta-D-ribosyl)glycinamide + (6R)-10-formyltetrahydrofolate = N(2)-formyl-N(1)-(5-phospho-beta-D-ribosyl)glycinamide + (6S)-5,6,7,8-tetrahydrofolate + H(+)</text>
        <dbReference type="Rhea" id="RHEA:15053"/>
        <dbReference type="ChEBI" id="CHEBI:15378"/>
        <dbReference type="ChEBI" id="CHEBI:57453"/>
        <dbReference type="ChEBI" id="CHEBI:143788"/>
        <dbReference type="ChEBI" id="CHEBI:147286"/>
        <dbReference type="ChEBI" id="CHEBI:195366"/>
        <dbReference type="EC" id="2.1.2.2"/>
    </reaction>
</comment>
<dbReference type="PANTHER" id="PTHR43369:SF2">
    <property type="entry name" value="PHOSPHORIBOSYLGLYCINAMIDE FORMYLTRANSFERASE"/>
    <property type="match status" value="1"/>
</dbReference>
<feature type="active site" description="Proton donor" evidence="6">
    <location>
        <position position="109"/>
    </location>
</feature>
<dbReference type="EC" id="2.1.2.2" evidence="6"/>
<dbReference type="EMBL" id="JAGYPE010000009">
    <property type="protein sequence ID" value="MBS4187982.1"/>
    <property type="molecule type" value="Genomic_DNA"/>
</dbReference>
<keyword evidence="10" id="KW-1185">Reference proteome</keyword>
<dbReference type="Gene3D" id="3.40.50.170">
    <property type="entry name" value="Formyl transferase, N-terminal domain"/>
    <property type="match status" value="1"/>
</dbReference>
<feature type="binding site" evidence="6">
    <location>
        <begin position="12"/>
        <end position="14"/>
    </location>
    <ligand>
        <name>N(1)-(5-phospho-beta-D-ribosyl)glycinamide</name>
        <dbReference type="ChEBI" id="CHEBI:143788"/>
    </ligand>
</feature>
<organism evidence="8">
    <name type="scientific">Neobacillus citreus</name>
    <dbReference type="NCBI Taxonomy" id="2833578"/>
    <lineage>
        <taxon>Bacteria</taxon>
        <taxon>Bacillati</taxon>
        <taxon>Bacillota</taxon>
        <taxon>Bacilli</taxon>
        <taxon>Bacillales</taxon>
        <taxon>Bacillaceae</taxon>
        <taxon>Neobacillus</taxon>
    </lineage>
</organism>
<evidence type="ECO:0000313" key="9">
    <source>
        <dbReference type="EMBL" id="MCH6269178.1"/>
    </source>
</evidence>
<evidence type="ECO:0000256" key="5">
    <source>
        <dbReference type="ARBA" id="ARBA00047664"/>
    </source>
</evidence>
<evidence type="ECO:0000256" key="3">
    <source>
        <dbReference type="ARBA" id="ARBA00022755"/>
    </source>
</evidence>
<keyword evidence="2 6" id="KW-0808">Transferase</keyword>
<dbReference type="Proteomes" id="UP000677265">
    <property type="component" value="Unassembled WGS sequence"/>
</dbReference>
<dbReference type="PANTHER" id="PTHR43369">
    <property type="entry name" value="PHOSPHORIBOSYLGLYCINAMIDE FORMYLTRANSFERASE"/>
    <property type="match status" value="1"/>
</dbReference>
<comment type="function">
    <text evidence="6">Catalyzes the transfer of a formyl group from 10-formyltetrahydrofolate to 5-phospho-ribosyl-glycinamide (GAR), producing 5-phospho-ribosyl-N-formylglycinamide (FGAR) and tetrahydrofolate.</text>
</comment>
<evidence type="ECO:0000259" key="7">
    <source>
        <dbReference type="Pfam" id="PF00551"/>
    </source>
</evidence>
<dbReference type="HAMAP" id="MF_01930">
    <property type="entry name" value="PurN"/>
    <property type="match status" value="1"/>
</dbReference>
<comment type="similarity">
    <text evidence="4 6">Belongs to the GART family.</text>
</comment>
<dbReference type="InterPro" id="IPR004607">
    <property type="entry name" value="GART"/>
</dbReference>
<accession>A0A942TA37</accession>
<dbReference type="Pfam" id="PF00551">
    <property type="entry name" value="Formyl_trans_N"/>
    <property type="match status" value="1"/>
</dbReference>
<keyword evidence="3 6" id="KW-0658">Purine biosynthesis</keyword>
<dbReference type="SUPFAM" id="SSF53328">
    <property type="entry name" value="Formyltransferase"/>
    <property type="match status" value="1"/>
</dbReference>
<evidence type="ECO:0000256" key="4">
    <source>
        <dbReference type="ARBA" id="ARBA00038440"/>
    </source>
</evidence>
<dbReference type="EMBL" id="JAGYPE020000083">
    <property type="protein sequence ID" value="MCH6269178.1"/>
    <property type="molecule type" value="Genomic_DNA"/>
</dbReference>
<evidence type="ECO:0000313" key="8">
    <source>
        <dbReference type="EMBL" id="MBS4187982.1"/>
    </source>
</evidence>
<evidence type="ECO:0000256" key="1">
    <source>
        <dbReference type="ARBA" id="ARBA00005054"/>
    </source>
</evidence>
<dbReference type="InterPro" id="IPR002376">
    <property type="entry name" value="Formyl_transf_N"/>
</dbReference>
<dbReference type="InterPro" id="IPR036477">
    <property type="entry name" value="Formyl_transf_N_sf"/>
</dbReference>
<dbReference type="FunFam" id="3.40.50.170:FF:000007">
    <property type="entry name" value="Phosphoribosylglycinamide formyltransferase"/>
    <property type="match status" value="1"/>
</dbReference>
<comment type="pathway">
    <text evidence="1 6">Purine metabolism; IMP biosynthesis via de novo pathway; N(2)-formyl-N(1)-(5-phospho-D-ribosyl)glycinamide from N(1)-(5-phospho-D-ribosyl)glycinamide (10-formyl THF route): step 1/1.</text>
</comment>
<dbReference type="AlphaFoldDB" id="A0A942TA37"/>
<dbReference type="GO" id="GO:0004644">
    <property type="term" value="F:phosphoribosylglycinamide formyltransferase activity"/>
    <property type="evidence" value="ECO:0007669"/>
    <property type="project" value="UniProtKB-UniRule"/>
</dbReference>
<proteinExistence type="inferred from homology"/>
<dbReference type="GO" id="GO:0006189">
    <property type="term" value="P:'de novo' IMP biosynthetic process"/>
    <property type="evidence" value="ECO:0007669"/>
    <property type="project" value="UniProtKB-UniRule"/>
</dbReference>
<evidence type="ECO:0000313" key="10">
    <source>
        <dbReference type="Proteomes" id="UP000677265"/>
    </source>
</evidence>
<evidence type="ECO:0000256" key="6">
    <source>
        <dbReference type="HAMAP-Rule" id="MF_01930"/>
    </source>
</evidence>
<gene>
    <name evidence="6 8" type="primary">purN</name>
    <name evidence="9" type="ORF">KHB02_026985</name>
    <name evidence="8" type="ORF">KHB02_42125</name>
</gene>
<feature type="binding site" evidence="6">
    <location>
        <position position="107"/>
    </location>
    <ligand>
        <name>(6R)-10-formyltetrahydrofolate</name>
        <dbReference type="ChEBI" id="CHEBI:195366"/>
    </ligand>
</feature>
<dbReference type="InterPro" id="IPR001555">
    <property type="entry name" value="GART_AS"/>
</dbReference>
<dbReference type="PROSITE" id="PS00373">
    <property type="entry name" value="GART"/>
    <property type="match status" value="1"/>
</dbReference>
<feature type="binding site" evidence="6">
    <location>
        <position position="65"/>
    </location>
    <ligand>
        <name>(6R)-10-formyltetrahydrofolate</name>
        <dbReference type="ChEBI" id="CHEBI:195366"/>
    </ligand>
</feature>
<dbReference type="GO" id="GO:0005829">
    <property type="term" value="C:cytosol"/>
    <property type="evidence" value="ECO:0007669"/>
    <property type="project" value="TreeGrafter"/>
</dbReference>
<comment type="caution">
    <text evidence="8">The sequence shown here is derived from an EMBL/GenBank/DDBJ whole genome shotgun (WGS) entry which is preliminary data.</text>
</comment>
<evidence type="ECO:0000256" key="2">
    <source>
        <dbReference type="ARBA" id="ARBA00022679"/>
    </source>
</evidence>
<protein>
    <recommendedName>
        <fullName evidence="6">Phosphoribosylglycinamide formyltransferase</fullName>
        <ecNumber evidence="6">2.1.2.2</ecNumber>
    </recommendedName>
    <alternativeName>
        <fullName evidence="6">5'-phosphoribosylglycinamide transformylase</fullName>
    </alternativeName>
    <alternativeName>
        <fullName evidence="6">GAR transformylase</fullName>
        <shortName evidence="6">GART</shortName>
    </alternativeName>
</protein>
<dbReference type="CDD" id="cd08645">
    <property type="entry name" value="FMT_core_GART"/>
    <property type="match status" value="1"/>
</dbReference>